<dbReference type="AlphaFoldDB" id="A0A1S8L363"/>
<proteinExistence type="predicted"/>
<sequence>MVSKRKEFKKLKVPYYDEKNDDKGHYEISTLEEKTVSNYTGYNFAQLDELNVFEYWLLLRDAVIYNCSQSKEGKKYLDKCWLMDQTEPDRNTLKKYFNK</sequence>
<evidence type="ECO:0000313" key="1">
    <source>
        <dbReference type="EMBL" id="URZ12569.1"/>
    </source>
</evidence>
<name>A0A1S8L363_9CLOT</name>
<protein>
    <submittedName>
        <fullName evidence="1">Uncharacterized protein</fullName>
    </submittedName>
</protein>
<organism evidence="1 2">
    <name type="scientific">Clostridium felsineum</name>
    <dbReference type="NCBI Taxonomy" id="36839"/>
    <lineage>
        <taxon>Bacteria</taxon>
        <taxon>Bacillati</taxon>
        <taxon>Bacillota</taxon>
        <taxon>Clostridia</taxon>
        <taxon>Eubacteriales</taxon>
        <taxon>Clostridiaceae</taxon>
        <taxon>Clostridium</taxon>
    </lineage>
</organism>
<evidence type="ECO:0000313" key="2">
    <source>
        <dbReference type="Proteomes" id="UP000190951"/>
    </source>
</evidence>
<dbReference type="RefSeq" id="WP_077834835.1">
    <property type="nucleotide sequence ID" value="NZ_CP096983.1"/>
</dbReference>
<gene>
    <name evidence="1" type="ORF">CROST_032920</name>
</gene>
<dbReference type="Proteomes" id="UP000190951">
    <property type="component" value="Chromosome"/>
</dbReference>
<keyword evidence="2" id="KW-1185">Reference proteome</keyword>
<reference evidence="1 2" key="1">
    <citation type="submission" date="2022-04" db="EMBL/GenBank/DDBJ databases">
        <title>Genome sequence of C. roseum typestrain.</title>
        <authorList>
            <person name="Poehlein A."/>
            <person name="Schoch T."/>
            <person name="Duerre P."/>
            <person name="Daniel R."/>
        </authorList>
    </citation>
    <scope>NUCLEOTIDE SEQUENCE [LARGE SCALE GENOMIC DNA]</scope>
    <source>
        <strain evidence="1 2">DSM 7320</strain>
    </source>
</reference>
<dbReference type="KEGG" id="crw:CROST_032920"/>
<dbReference type="STRING" id="84029.CROST_28650"/>
<accession>A0A1S8L363</accession>
<dbReference type="EMBL" id="CP096983">
    <property type="protein sequence ID" value="URZ12569.1"/>
    <property type="molecule type" value="Genomic_DNA"/>
</dbReference>